<protein>
    <submittedName>
        <fullName evidence="2">Uncharacterized protein</fullName>
    </submittedName>
</protein>
<proteinExistence type="predicted"/>
<gene>
    <name evidence="2" type="ORF">SEMRO_703_G190130.1</name>
</gene>
<dbReference type="Proteomes" id="UP001153069">
    <property type="component" value="Unassembled WGS sequence"/>
</dbReference>
<evidence type="ECO:0000313" key="2">
    <source>
        <dbReference type="EMBL" id="CAB9515270.1"/>
    </source>
</evidence>
<organism evidence="2 3">
    <name type="scientific">Seminavis robusta</name>
    <dbReference type="NCBI Taxonomy" id="568900"/>
    <lineage>
        <taxon>Eukaryota</taxon>
        <taxon>Sar</taxon>
        <taxon>Stramenopiles</taxon>
        <taxon>Ochrophyta</taxon>
        <taxon>Bacillariophyta</taxon>
        <taxon>Bacillariophyceae</taxon>
        <taxon>Bacillariophycidae</taxon>
        <taxon>Naviculales</taxon>
        <taxon>Naviculaceae</taxon>
        <taxon>Seminavis</taxon>
    </lineage>
</organism>
<reference evidence="2" key="1">
    <citation type="submission" date="2020-06" db="EMBL/GenBank/DDBJ databases">
        <authorList>
            <consortium name="Plant Systems Biology data submission"/>
        </authorList>
    </citation>
    <scope>NUCLEOTIDE SEQUENCE</scope>
    <source>
        <strain evidence="2">D6</strain>
    </source>
</reference>
<dbReference type="EMBL" id="CAICTM010000702">
    <property type="protein sequence ID" value="CAB9515270.1"/>
    <property type="molecule type" value="Genomic_DNA"/>
</dbReference>
<keyword evidence="3" id="KW-1185">Reference proteome</keyword>
<dbReference type="AlphaFoldDB" id="A0A9N8EB08"/>
<name>A0A9N8EB08_9STRA</name>
<feature type="signal peptide" evidence="1">
    <location>
        <begin position="1"/>
        <end position="20"/>
    </location>
</feature>
<accession>A0A9N8EB08</accession>
<evidence type="ECO:0000313" key="3">
    <source>
        <dbReference type="Proteomes" id="UP001153069"/>
    </source>
</evidence>
<keyword evidence="1" id="KW-0732">Signal</keyword>
<feature type="chain" id="PRO_5040468489" evidence="1">
    <location>
        <begin position="21"/>
        <end position="167"/>
    </location>
</feature>
<comment type="caution">
    <text evidence="2">The sequence shown here is derived from an EMBL/GenBank/DDBJ whole genome shotgun (WGS) entry which is preliminary data.</text>
</comment>
<evidence type="ECO:0000256" key="1">
    <source>
        <dbReference type="SAM" id="SignalP"/>
    </source>
</evidence>
<sequence length="167" mass="18666">MKASILPVFVAATLISAVAGQDYFFIEGQDTPLIGYSSDIYVQRDDNNCTTIINNYNHLVHKPKYVVGVFSSEGDDIAFRNYNLTFGQYLTATAGQKIDPPVEFDMVAGSMTQLAEMETETRNRLDNIIKNLGQSNQQKNDYPNMIMDHEDNENNHLVRSFSGGVGE</sequence>